<reference evidence="7 8" key="1">
    <citation type="journal article" date="2010" name="J. Bacteriol.">
        <title>Genome sequence of the oligotrophic marine Gammaproteobacterium HTCC2143, isolated from the Oregon Coast.</title>
        <authorList>
            <person name="Oh H.M."/>
            <person name="Kang I."/>
            <person name="Ferriera S."/>
            <person name="Giovannoni S.J."/>
            <person name="Cho J.C."/>
        </authorList>
    </citation>
    <scope>NUCLEOTIDE SEQUENCE [LARGE SCALE GENOMIC DNA]</scope>
    <source>
        <strain evidence="7 8">HTCC2143</strain>
    </source>
</reference>
<evidence type="ECO:0000256" key="1">
    <source>
        <dbReference type="ARBA" id="ARBA00005896"/>
    </source>
</evidence>
<dbReference type="PANTHER" id="PTHR43779">
    <property type="entry name" value="DIOXYGENASE RV0097-RELATED"/>
    <property type="match status" value="1"/>
</dbReference>
<keyword evidence="3 7" id="KW-0223">Dioxygenase</keyword>
<keyword evidence="2" id="KW-0479">Metal-binding</keyword>
<evidence type="ECO:0000256" key="4">
    <source>
        <dbReference type="ARBA" id="ARBA00023002"/>
    </source>
</evidence>
<evidence type="ECO:0000313" key="7">
    <source>
        <dbReference type="EMBL" id="EAW32391.1"/>
    </source>
</evidence>
<dbReference type="GO" id="GO:0046872">
    <property type="term" value="F:metal ion binding"/>
    <property type="evidence" value="ECO:0007669"/>
    <property type="project" value="UniProtKB-KW"/>
</dbReference>
<keyword evidence="4" id="KW-0560">Oxidoreductase</keyword>
<dbReference type="Gene3D" id="3.60.130.10">
    <property type="entry name" value="Clavaminate synthase-like"/>
    <property type="match status" value="1"/>
</dbReference>
<evidence type="ECO:0000256" key="2">
    <source>
        <dbReference type="ARBA" id="ARBA00022723"/>
    </source>
</evidence>
<protein>
    <submittedName>
        <fullName evidence="7">Taurine catabolism dioxygenase TauD/TfdA</fullName>
    </submittedName>
</protein>
<organism evidence="7 8">
    <name type="scientific">marine gamma proteobacterium HTCC2143</name>
    <dbReference type="NCBI Taxonomy" id="247633"/>
    <lineage>
        <taxon>Bacteria</taxon>
        <taxon>Pseudomonadati</taxon>
        <taxon>Pseudomonadota</taxon>
        <taxon>Gammaproteobacteria</taxon>
        <taxon>Cellvibrionales</taxon>
        <taxon>Spongiibacteraceae</taxon>
        <taxon>BD1-7 clade</taxon>
    </lineage>
</organism>
<name>A0Y8D7_9GAMM</name>
<evidence type="ECO:0000256" key="5">
    <source>
        <dbReference type="ARBA" id="ARBA00023004"/>
    </source>
</evidence>
<dbReference type="InterPro" id="IPR042098">
    <property type="entry name" value="TauD-like_sf"/>
</dbReference>
<dbReference type="GO" id="GO:0016706">
    <property type="term" value="F:2-oxoglutarate-dependent dioxygenase activity"/>
    <property type="evidence" value="ECO:0007669"/>
    <property type="project" value="UniProtKB-ARBA"/>
</dbReference>
<evidence type="ECO:0000259" key="6">
    <source>
        <dbReference type="Pfam" id="PF02668"/>
    </source>
</evidence>
<feature type="domain" description="TauD/TfdA-like" evidence="6">
    <location>
        <begin position="9"/>
        <end position="276"/>
    </location>
</feature>
<comment type="caution">
    <text evidence="7">The sequence shown here is derived from an EMBL/GenBank/DDBJ whole genome shotgun (WGS) entry which is preliminary data.</text>
</comment>
<gene>
    <name evidence="7" type="ORF">GP2143_14086</name>
</gene>
<dbReference type="eggNOG" id="COG2175">
    <property type="taxonomic scope" value="Bacteria"/>
</dbReference>
<evidence type="ECO:0000256" key="3">
    <source>
        <dbReference type="ARBA" id="ARBA00022964"/>
    </source>
</evidence>
<dbReference type="PANTHER" id="PTHR43779:SF3">
    <property type="entry name" value="(3R)-3-[(CARBOXYMETHYL)AMINO]FATTY ACID OXYGENASE_DECARBOXYLASE"/>
    <property type="match status" value="1"/>
</dbReference>
<dbReference type="Proteomes" id="UP000004931">
    <property type="component" value="Unassembled WGS sequence"/>
</dbReference>
<dbReference type="InterPro" id="IPR003819">
    <property type="entry name" value="TauD/TfdA-like"/>
</dbReference>
<comment type="similarity">
    <text evidence="1">Belongs to the TfdA dioxygenase family.</text>
</comment>
<keyword evidence="5" id="KW-0408">Iron</keyword>
<dbReference type="InterPro" id="IPR051178">
    <property type="entry name" value="TfdA_dioxygenase"/>
</dbReference>
<dbReference type="Pfam" id="PF02668">
    <property type="entry name" value="TauD"/>
    <property type="match status" value="1"/>
</dbReference>
<dbReference type="SUPFAM" id="SSF51197">
    <property type="entry name" value="Clavaminate synthase-like"/>
    <property type="match status" value="1"/>
</dbReference>
<dbReference type="AlphaFoldDB" id="A0Y8D7"/>
<dbReference type="OrthoDB" id="581608at2"/>
<evidence type="ECO:0000313" key="8">
    <source>
        <dbReference type="Proteomes" id="UP000004931"/>
    </source>
</evidence>
<proteinExistence type="inferred from homology"/>
<sequence>MEELSHFSLKPLANKTFGAIVTDIRLNELDNRQFSALYQAWLEYGLLIFPGQYLSDAEQQTFAARFGDLIKGVEAVELSNVLPNGSLRDAPDDDMMKIIRGNMHWHQDNTYMPVQAKGAVFSAKVVPQAQGDTGFADMRAAWDALDGGRRNQVAGLSAYHSLVHSQKLVGEETKSVDSEYIGYGLDIDDTPLRPLLKIHPETGRKSLAIGRHAFGIPEMSEGESSKFLADLMDFATGDPQRTYQYQWTKGDAVVWDNRCLLHRACSWDYSEPRVMLHSRIAGDPETESA</sequence>
<accession>A0Y8D7</accession>
<dbReference type="EMBL" id="AAVT01000001">
    <property type="protein sequence ID" value="EAW32391.1"/>
    <property type="molecule type" value="Genomic_DNA"/>
</dbReference>
<keyword evidence="8" id="KW-1185">Reference proteome</keyword>
<dbReference type="STRING" id="247633.GP2143_14086"/>